<dbReference type="RefSeq" id="WP_119358602.1">
    <property type="nucleotide sequence ID" value="NZ_BJXM01000002.1"/>
</dbReference>
<dbReference type="Proteomes" id="UP000266178">
    <property type="component" value="Unassembled WGS sequence"/>
</dbReference>
<sequence length="241" mass="26569">MHPPIGLQVYSLREALAQDFYGTLEQVAQMGYTGVELFGNLPPIPELKPRLEELGLEVAGRHASLDQLTAGVEPFLEEVRALGAKYLVCAWSKANPTWAQNADSLAELAEHTQRAGLRLLYHNHDHEIREGFAGSTALDYLLSRSEALGAELDIAWLHAGGADPVTYLRRYAARAPLLHLKDVRKGGQGWETVELGMGEVNLKAALAQTTGAEWLLIEQDHSPDPLGSARRNLEWLKRHLG</sequence>
<dbReference type="GO" id="GO:0050114">
    <property type="term" value="F:myo-inosose-2 dehydratase activity"/>
    <property type="evidence" value="ECO:0007669"/>
    <property type="project" value="UniProtKB-EC"/>
</dbReference>
<dbReference type="Pfam" id="PF01261">
    <property type="entry name" value="AP_endonuc_2"/>
    <property type="match status" value="1"/>
</dbReference>
<comment type="caution">
    <text evidence="2">The sequence shown here is derived from an EMBL/GenBank/DDBJ whole genome shotgun (WGS) entry which is preliminary data.</text>
</comment>
<dbReference type="Gene3D" id="3.20.20.150">
    <property type="entry name" value="Divalent-metal-dependent TIM barrel enzymes"/>
    <property type="match status" value="1"/>
</dbReference>
<dbReference type="InterPro" id="IPR013022">
    <property type="entry name" value="Xyl_isomerase-like_TIM-brl"/>
</dbReference>
<evidence type="ECO:0000313" key="3">
    <source>
        <dbReference type="Proteomes" id="UP000266178"/>
    </source>
</evidence>
<dbReference type="InterPro" id="IPR050312">
    <property type="entry name" value="IolE/XylAMocC-like"/>
</dbReference>
<dbReference type="PANTHER" id="PTHR12110:SF41">
    <property type="entry name" value="INOSOSE DEHYDRATASE"/>
    <property type="match status" value="1"/>
</dbReference>
<gene>
    <name evidence="2" type="primary">iolE_4</name>
    <name evidence="2" type="ORF">Mgrana_03171</name>
</gene>
<feature type="domain" description="Xylose isomerase-like TIM barrel" evidence="1">
    <location>
        <begin position="24"/>
        <end position="238"/>
    </location>
</feature>
<reference evidence="2 3" key="1">
    <citation type="submission" date="2018-08" db="EMBL/GenBank/DDBJ databases">
        <title>Meiothermus granaticius genome AF-68 sequencing project.</title>
        <authorList>
            <person name="Da Costa M.S."/>
            <person name="Albuquerque L."/>
            <person name="Raposo P."/>
            <person name="Froufe H.J.C."/>
            <person name="Barroso C.S."/>
            <person name="Egas C."/>
        </authorList>
    </citation>
    <scope>NUCLEOTIDE SEQUENCE [LARGE SCALE GENOMIC DNA]</scope>
    <source>
        <strain evidence="2 3">AF-68</strain>
    </source>
</reference>
<dbReference type="EC" id="4.2.1.44" evidence="2"/>
<organism evidence="2 3">
    <name type="scientific">Meiothermus granaticius NBRC 107808</name>
    <dbReference type="NCBI Taxonomy" id="1227551"/>
    <lineage>
        <taxon>Bacteria</taxon>
        <taxon>Thermotogati</taxon>
        <taxon>Deinococcota</taxon>
        <taxon>Deinococci</taxon>
        <taxon>Thermales</taxon>
        <taxon>Thermaceae</taxon>
        <taxon>Meiothermus</taxon>
    </lineage>
</organism>
<keyword evidence="3" id="KW-1185">Reference proteome</keyword>
<dbReference type="PANTHER" id="PTHR12110">
    <property type="entry name" value="HYDROXYPYRUVATE ISOMERASE"/>
    <property type="match status" value="1"/>
</dbReference>
<dbReference type="AlphaFoldDB" id="A0A399F6C7"/>
<dbReference type="SUPFAM" id="SSF51658">
    <property type="entry name" value="Xylose isomerase-like"/>
    <property type="match status" value="1"/>
</dbReference>
<evidence type="ECO:0000259" key="1">
    <source>
        <dbReference type="Pfam" id="PF01261"/>
    </source>
</evidence>
<protein>
    <submittedName>
        <fullName evidence="2">Inosose dehydratase</fullName>
        <ecNumber evidence="2">4.2.1.44</ecNumber>
    </submittedName>
</protein>
<dbReference type="EMBL" id="QWLB01000072">
    <property type="protein sequence ID" value="RIH90819.1"/>
    <property type="molecule type" value="Genomic_DNA"/>
</dbReference>
<proteinExistence type="predicted"/>
<dbReference type="InterPro" id="IPR036237">
    <property type="entry name" value="Xyl_isomerase-like_sf"/>
</dbReference>
<keyword evidence="2" id="KW-0456">Lyase</keyword>
<accession>A0A399F6C7</accession>
<evidence type="ECO:0000313" key="2">
    <source>
        <dbReference type="EMBL" id="RIH90819.1"/>
    </source>
</evidence>
<name>A0A399F6C7_9DEIN</name>
<dbReference type="OrthoDB" id="9798407at2"/>